<feature type="compositionally biased region" description="Basic residues" evidence="1">
    <location>
        <begin position="58"/>
        <end position="68"/>
    </location>
</feature>
<reference evidence="3" key="1">
    <citation type="journal article" date="2005" name="PLoS Biol.">
        <title>The genomes of Oryza sativa: a history of duplications.</title>
        <authorList>
            <person name="Yu J."/>
            <person name="Wang J."/>
            <person name="Lin W."/>
            <person name="Li S."/>
            <person name="Li H."/>
            <person name="Zhou J."/>
            <person name="Ni P."/>
            <person name="Dong W."/>
            <person name="Hu S."/>
            <person name="Zeng C."/>
            <person name="Zhang J."/>
            <person name="Zhang Y."/>
            <person name="Li R."/>
            <person name="Xu Z."/>
            <person name="Li S."/>
            <person name="Li X."/>
            <person name="Zheng H."/>
            <person name="Cong L."/>
            <person name="Lin L."/>
            <person name="Yin J."/>
            <person name="Geng J."/>
            <person name="Li G."/>
            <person name="Shi J."/>
            <person name="Liu J."/>
            <person name="Lv H."/>
            <person name="Li J."/>
            <person name="Wang J."/>
            <person name="Deng Y."/>
            <person name="Ran L."/>
            <person name="Shi X."/>
            <person name="Wang X."/>
            <person name="Wu Q."/>
            <person name="Li C."/>
            <person name="Ren X."/>
            <person name="Wang J."/>
            <person name="Wang X."/>
            <person name="Li D."/>
            <person name="Liu D."/>
            <person name="Zhang X."/>
            <person name="Ji Z."/>
            <person name="Zhao W."/>
            <person name="Sun Y."/>
            <person name="Zhang Z."/>
            <person name="Bao J."/>
            <person name="Han Y."/>
            <person name="Dong L."/>
            <person name="Ji J."/>
            <person name="Chen P."/>
            <person name="Wu S."/>
            <person name="Liu J."/>
            <person name="Xiao Y."/>
            <person name="Bu D."/>
            <person name="Tan J."/>
            <person name="Yang L."/>
            <person name="Ye C."/>
            <person name="Zhang J."/>
            <person name="Xu J."/>
            <person name="Zhou Y."/>
            <person name="Yu Y."/>
            <person name="Zhang B."/>
            <person name="Zhuang S."/>
            <person name="Wei H."/>
            <person name="Liu B."/>
            <person name="Lei M."/>
            <person name="Yu H."/>
            <person name="Li Y."/>
            <person name="Xu H."/>
            <person name="Wei S."/>
            <person name="He X."/>
            <person name="Fang L."/>
            <person name="Zhang Z."/>
            <person name="Zhang Y."/>
            <person name="Huang X."/>
            <person name="Su Z."/>
            <person name="Tong W."/>
            <person name="Li J."/>
            <person name="Tong Z."/>
            <person name="Li S."/>
            <person name="Ye J."/>
            <person name="Wang L."/>
            <person name="Fang L."/>
            <person name="Lei T."/>
            <person name="Chen C."/>
            <person name="Chen H."/>
            <person name="Xu Z."/>
            <person name="Li H."/>
            <person name="Huang H."/>
            <person name="Zhang F."/>
            <person name="Xu H."/>
            <person name="Li N."/>
            <person name="Zhao C."/>
            <person name="Li S."/>
            <person name="Dong L."/>
            <person name="Huang Y."/>
            <person name="Li L."/>
            <person name="Xi Y."/>
            <person name="Qi Q."/>
            <person name="Li W."/>
            <person name="Zhang B."/>
            <person name="Hu W."/>
            <person name="Zhang Y."/>
            <person name="Tian X."/>
            <person name="Jiao Y."/>
            <person name="Liang X."/>
            <person name="Jin J."/>
            <person name="Gao L."/>
            <person name="Zheng W."/>
            <person name="Hao B."/>
            <person name="Liu S."/>
            <person name="Wang W."/>
            <person name="Yuan L."/>
            <person name="Cao M."/>
            <person name="McDermott J."/>
            <person name="Samudrala R."/>
            <person name="Wang J."/>
            <person name="Wong G.K."/>
            <person name="Yang H."/>
        </authorList>
    </citation>
    <scope>NUCLEOTIDE SEQUENCE [LARGE SCALE GENOMIC DNA]</scope>
</reference>
<dbReference type="PANTHER" id="PTHR47370">
    <property type="entry name" value="ACYL-COA N-ACYLTRANSFERASES (NAT) SUPERFAMILY PROTEIN"/>
    <property type="match status" value="1"/>
</dbReference>
<feature type="region of interest" description="Disordered" evidence="1">
    <location>
        <begin position="298"/>
        <end position="326"/>
    </location>
</feature>
<dbReference type="PROSITE" id="PS51186">
    <property type="entry name" value="GNAT"/>
    <property type="match status" value="1"/>
</dbReference>
<accession>B9FQ87</accession>
<proteinExistence type="predicted"/>
<evidence type="ECO:0000313" key="3">
    <source>
        <dbReference type="EMBL" id="EEE66129.1"/>
    </source>
</evidence>
<sequence length="513" mass="55266">MVETTTMMKVLVRVREFDVEKDLPAVEELERRCQVGLSGDMAAVHDHADDGDGAAAKEKKKTKTKTKKKKASMSLCVEQIGDPLARVRHAPEHVMLVAEYGEEEEKKKVVGVIKACVKTVSRGGKQEKPFVKVANLLGLRVSPSHRRLGIGTALVRRAEEWCVARGAEHATMATTESNAASLALFTGRFGYAPFRRPEFIGHPVHAHRLPVARGHRVFQLPPEVAAAAYARLLPPQDAEFLPADMPALLAHKLTLGTFVAVAADGASFAVLSVWDSTRSLSLRVSGAPGAAPRVARRAPGARPRCTRGLHFPPSRTSSAPSALTSSTASACPARTARALLRSLCHHAHNVARKNPGITEVFIEFAQLYQGDITALRTLSASAQLGCTRPTEISIGGNDMAMDQADEVHKEKVCYYLDHIVQAKYGVFTVHRGALVRMVQAPGHGMDGLLKKKSGLTDTGIGGAYPILVPCKNLGVVVVTDITLTDRLSPAPRAATGAERCRAKSGLKRRLNRV</sequence>
<feature type="domain" description="N-acetyltransferase" evidence="2">
    <location>
        <begin position="12"/>
        <end position="210"/>
    </location>
</feature>
<dbReference type="FunFam" id="3.40.630.30:FF:000161">
    <property type="entry name" value="Acetyl transferase"/>
    <property type="match status" value="1"/>
</dbReference>
<gene>
    <name evidence="3" type="ORF">OsJ_22176</name>
</gene>
<dbReference type="InterPro" id="IPR052810">
    <property type="entry name" value="Plant_NAT"/>
</dbReference>
<dbReference type="SUPFAM" id="SSF55729">
    <property type="entry name" value="Acyl-CoA N-acyltransferases (Nat)"/>
    <property type="match status" value="1"/>
</dbReference>
<evidence type="ECO:0000259" key="2">
    <source>
        <dbReference type="PROSITE" id="PS51186"/>
    </source>
</evidence>
<dbReference type="Pfam" id="PF00583">
    <property type="entry name" value="Acetyltransf_1"/>
    <property type="match status" value="1"/>
</dbReference>
<dbReference type="AlphaFoldDB" id="B9FQ87"/>
<protein>
    <recommendedName>
        <fullName evidence="2">N-acetyltransferase domain-containing protein</fullName>
    </recommendedName>
</protein>
<organism evidence="3">
    <name type="scientific">Oryza sativa subsp. japonica</name>
    <name type="common">Rice</name>
    <dbReference type="NCBI Taxonomy" id="39947"/>
    <lineage>
        <taxon>Eukaryota</taxon>
        <taxon>Viridiplantae</taxon>
        <taxon>Streptophyta</taxon>
        <taxon>Embryophyta</taxon>
        <taxon>Tracheophyta</taxon>
        <taxon>Spermatophyta</taxon>
        <taxon>Magnoliopsida</taxon>
        <taxon>Liliopsida</taxon>
        <taxon>Poales</taxon>
        <taxon>Poaceae</taxon>
        <taxon>BOP clade</taxon>
        <taxon>Oryzoideae</taxon>
        <taxon>Oryzeae</taxon>
        <taxon>Oryzinae</taxon>
        <taxon>Oryza</taxon>
        <taxon>Oryza sativa</taxon>
    </lineage>
</organism>
<dbReference type="InterPro" id="IPR000182">
    <property type="entry name" value="GNAT_dom"/>
</dbReference>
<dbReference type="CDD" id="cd04301">
    <property type="entry name" value="NAT_SF"/>
    <property type="match status" value="1"/>
</dbReference>
<reference evidence="3" key="2">
    <citation type="submission" date="2008-12" db="EMBL/GenBank/DDBJ databases">
        <title>Improved gene annotation of the rice (Oryza sativa) genomes.</title>
        <authorList>
            <person name="Wang J."/>
            <person name="Li R."/>
            <person name="Fan W."/>
            <person name="Huang Q."/>
            <person name="Zhang J."/>
            <person name="Zhou Y."/>
            <person name="Hu Y."/>
            <person name="Zi S."/>
            <person name="Li J."/>
            <person name="Ni P."/>
            <person name="Zheng H."/>
            <person name="Zhang Y."/>
            <person name="Zhao M."/>
            <person name="Hao Q."/>
            <person name="McDermott J."/>
            <person name="Samudrala R."/>
            <person name="Kristiansen K."/>
            <person name="Wong G.K.-S."/>
        </authorList>
    </citation>
    <scope>NUCLEOTIDE SEQUENCE</scope>
</reference>
<dbReference type="EMBL" id="CM000143">
    <property type="protein sequence ID" value="EEE66129.1"/>
    <property type="molecule type" value="Genomic_DNA"/>
</dbReference>
<dbReference type="InterPro" id="IPR016181">
    <property type="entry name" value="Acyl_CoA_acyltransferase"/>
</dbReference>
<dbReference type="PANTHER" id="PTHR47370:SF6">
    <property type="entry name" value="N-ACETYLTRANSFERASE HLS1-RELATED"/>
    <property type="match status" value="1"/>
</dbReference>
<evidence type="ECO:0000256" key="1">
    <source>
        <dbReference type="SAM" id="MobiDB-lite"/>
    </source>
</evidence>
<name>B9FQ87_ORYSJ</name>
<dbReference type="Gene3D" id="3.40.630.30">
    <property type="match status" value="1"/>
</dbReference>
<dbReference type="GO" id="GO:0016747">
    <property type="term" value="F:acyltransferase activity, transferring groups other than amino-acyl groups"/>
    <property type="evidence" value="ECO:0007669"/>
    <property type="project" value="InterPro"/>
</dbReference>
<feature type="region of interest" description="Disordered" evidence="1">
    <location>
        <begin position="44"/>
        <end position="68"/>
    </location>
</feature>
<dbReference type="Proteomes" id="UP000007752">
    <property type="component" value="Chromosome 6"/>
</dbReference>